<reference evidence="2 3" key="1">
    <citation type="submission" date="2023-07" db="EMBL/GenBank/DDBJ databases">
        <title>Sorghum-associated microbial communities from plants grown in Nebraska, USA.</title>
        <authorList>
            <person name="Schachtman D."/>
        </authorList>
    </citation>
    <scope>NUCLEOTIDE SEQUENCE [LARGE SCALE GENOMIC DNA]</scope>
    <source>
        <strain evidence="2 3">CC49</strain>
    </source>
</reference>
<sequence>MKKQSIIMLCGFVILAVAATTLVGLLTWLVVSHMAA</sequence>
<organism evidence="2 3">
    <name type="scientific">[Curtobacterium] plantarum</name>
    <dbReference type="NCBI Taxonomy" id="221276"/>
    <lineage>
        <taxon>Bacteria</taxon>
        <taxon>Pseudomonadati</taxon>
        <taxon>Pseudomonadota</taxon>
        <taxon>Gammaproteobacteria</taxon>
        <taxon>Enterobacterales</taxon>
        <taxon>Erwiniaceae</taxon>
        <taxon>Pantoea</taxon>
    </lineage>
</organism>
<gene>
    <name evidence="2" type="ORF">J2X94_001714</name>
</gene>
<dbReference type="Proteomes" id="UP001244623">
    <property type="component" value="Unassembled WGS sequence"/>
</dbReference>
<proteinExistence type="predicted"/>
<protein>
    <recommendedName>
        <fullName evidence="4">YnhF family membrane protein</fullName>
    </recommendedName>
</protein>
<keyword evidence="3" id="KW-1185">Reference proteome</keyword>
<comment type="caution">
    <text evidence="2">The sequence shown here is derived from an EMBL/GenBank/DDBJ whole genome shotgun (WGS) entry which is preliminary data.</text>
</comment>
<keyword evidence="1" id="KW-1133">Transmembrane helix</keyword>
<dbReference type="EMBL" id="JAUSSJ010000002">
    <property type="protein sequence ID" value="MDQ0019560.1"/>
    <property type="molecule type" value="Genomic_DNA"/>
</dbReference>
<evidence type="ECO:0000313" key="3">
    <source>
        <dbReference type="Proteomes" id="UP001244623"/>
    </source>
</evidence>
<evidence type="ECO:0000313" key="2">
    <source>
        <dbReference type="EMBL" id="MDQ0019560.1"/>
    </source>
</evidence>
<feature type="transmembrane region" description="Helical" evidence="1">
    <location>
        <begin position="6"/>
        <end position="31"/>
    </location>
</feature>
<accession>A0ABT9T7X3</accession>
<name>A0ABT9T7X3_9GAMM</name>
<evidence type="ECO:0000256" key="1">
    <source>
        <dbReference type="SAM" id="Phobius"/>
    </source>
</evidence>
<keyword evidence="1" id="KW-0812">Transmembrane</keyword>
<keyword evidence="1" id="KW-0472">Membrane</keyword>
<evidence type="ECO:0008006" key="4">
    <source>
        <dbReference type="Google" id="ProtNLM"/>
    </source>
</evidence>